<gene>
    <name evidence="2" type="ORF">MACH26_23060</name>
</gene>
<dbReference type="PANTHER" id="PTHR33121">
    <property type="entry name" value="CYCLIC DI-GMP PHOSPHODIESTERASE PDEF"/>
    <property type="match status" value="1"/>
</dbReference>
<dbReference type="InterPro" id="IPR001633">
    <property type="entry name" value="EAL_dom"/>
</dbReference>
<keyword evidence="3" id="KW-1185">Reference proteome</keyword>
<accession>A0AA48KUU0</accession>
<dbReference type="SMART" id="SM00052">
    <property type="entry name" value="EAL"/>
    <property type="match status" value="1"/>
</dbReference>
<reference evidence="2" key="1">
    <citation type="submission" date="2023-01" db="EMBL/GenBank/DDBJ databases">
        <title>Complete genome sequence of Planctobacterium marinum strain Dej080120_11.</title>
        <authorList>
            <person name="Ueki S."/>
            <person name="Maruyama F."/>
        </authorList>
    </citation>
    <scope>NUCLEOTIDE SEQUENCE</scope>
    <source>
        <strain evidence="2">Dej080120_11</strain>
    </source>
</reference>
<organism evidence="2 3">
    <name type="scientific">Planctobacterium marinum</name>
    <dbReference type="NCBI Taxonomy" id="1631968"/>
    <lineage>
        <taxon>Bacteria</taxon>
        <taxon>Pseudomonadati</taxon>
        <taxon>Pseudomonadota</taxon>
        <taxon>Gammaproteobacteria</taxon>
        <taxon>Alteromonadales</taxon>
        <taxon>Alteromonadaceae</taxon>
        <taxon>Planctobacterium</taxon>
    </lineage>
</organism>
<dbReference type="Gene3D" id="3.20.20.450">
    <property type="entry name" value="EAL domain"/>
    <property type="match status" value="1"/>
</dbReference>
<dbReference type="Proteomes" id="UP001333710">
    <property type="component" value="Chromosome"/>
</dbReference>
<evidence type="ECO:0000313" key="3">
    <source>
        <dbReference type="Proteomes" id="UP001333710"/>
    </source>
</evidence>
<dbReference type="Pfam" id="PF00563">
    <property type="entry name" value="EAL"/>
    <property type="match status" value="1"/>
</dbReference>
<dbReference type="AlphaFoldDB" id="A0AA48KUU0"/>
<dbReference type="InterPro" id="IPR035919">
    <property type="entry name" value="EAL_sf"/>
</dbReference>
<protein>
    <recommendedName>
        <fullName evidence="1">EAL domain-containing protein</fullName>
    </recommendedName>
</protein>
<dbReference type="EMBL" id="AP027272">
    <property type="protein sequence ID" value="BDX06785.1"/>
    <property type="molecule type" value="Genomic_DNA"/>
</dbReference>
<dbReference type="KEGG" id="pmaw:MACH26_23060"/>
<evidence type="ECO:0000313" key="2">
    <source>
        <dbReference type="EMBL" id="BDX06785.1"/>
    </source>
</evidence>
<dbReference type="CDD" id="cd01948">
    <property type="entry name" value="EAL"/>
    <property type="match status" value="1"/>
</dbReference>
<dbReference type="PROSITE" id="PS50883">
    <property type="entry name" value="EAL"/>
    <property type="match status" value="1"/>
</dbReference>
<dbReference type="PANTHER" id="PTHR33121:SF23">
    <property type="entry name" value="CYCLIC DI-GMP PHOSPHODIESTERASE PDEB"/>
    <property type="match status" value="1"/>
</dbReference>
<dbReference type="SUPFAM" id="SSF141868">
    <property type="entry name" value="EAL domain-like"/>
    <property type="match status" value="1"/>
</dbReference>
<dbReference type="GO" id="GO:0071111">
    <property type="term" value="F:cyclic-guanylate-specific phosphodiesterase activity"/>
    <property type="evidence" value="ECO:0007669"/>
    <property type="project" value="InterPro"/>
</dbReference>
<proteinExistence type="predicted"/>
<dbReference type="InterPro" id="IPR050706">
    <property type="entry name" value="Cyclic-di-GMP_PDE-like"/>
</dbReference>
<name>A0AA48KUU0_9ALTE</name>
<evidence type="ECO:0000259" key="1">
    <source>
        <dbReference type="PROSITE" id="PS50883"/>
    </source>
</evidence>
<feature type="domain" description="EAL" evidence="1">
    <location>
        <begin position="1"/>
        <end position="145"/>
    </location>
</feature>
<sequence length="145" mass="16197">MPLVEEKLAQYGVHPQQIIFEVTESASLTNLGATQDMIKKLMELGCEFSIDDFGTGFSTFSYLKQLPANSVKVDGSFVKDMKDNPIDRALVKSICEVARALNKTTVAEFVEDEETALELRKMGVNFLQGYHISKPLGINVITERY</sequence>